<dbReference type="RefSeq" id="WP_057800208.1">
    <property type="nucleotide sequence ID" value="NZ_AZFM01000070.1"/>
</dbReference>
<sequence>MTEQAENAFSNSDAYQKVKNNLIFSQPISTKEITNKDGKIENEILIYKVNTNNSQDFTNKNATGTVSTTVESPLVINYDVVNKKLSSAIVFDYSTAISSSNKIKVINLLSDDSIFLSPDKLGNNFSIYANNIKNGQKQAVEDTTENVVLPKKSDSSTTHNKYNTNAKTVTCSIFTCTKYKSGGGKWDSGCQTFTGVGCSAVGLVNKWASFICTAGSAIGCYVPRYKVCIKGNWKNYNVCPARV</sequence>
<reference evidence="1 2" key="1">
    <citation type="journal article" date="2015" name="Genome Announc.">
        <title>Expanding the biotechnology potential of lactobacilli through comparative genomics of 213 strains and associated genera.</title>
        <authorList>
            <person name="Sun Z."/>
            <person name="Harris H.M."/>
            <person name="McCann A."/>
            <person name="Guo C."/>
            <person name="Argimon S."/>
            <person name="Zhang W."/>
            <person name="Yang X."/>
            <person name="Jeffery I.B."/>
            <person name="Cooney J.C."/>
            <person name="Kagawa T.F."/>
            <person name="Liu W."/>
            <person name="Song Y."/>
            <person name="Salvetti E."/>
            <person name="Wrobel A."/>
            <person name="Rasinkangas P."/>
            <person name="Parkhill J."/>
            <person name="Rea M.C."/>
            <person name="O'Sullivan O."/>
            <person name="Ritari J."/>
            <person name="Douillard F.P."/>
            <person name="Paul Ross R."/>
            <person name="Yang R."/>
            <person name="Briner A.E."/>
            <person name="Felis G.E."/>
            <person name="de Vos W.M."/>
            <person name="Barrangou R."/>
            <person name="Klaenhammer T.R."/>
            <person name="Caufield P.W."/>
            <person name="Cui Y."/>
            <person name="Zhang H."/>
            <person name="O'Toole P.W."/>
        </authorList>
    </citation>
    <scope>NUCLEOTIDE SEQUENCE [LARGE SCALE GENOMIC DNA]</scope>
    <source>
        <strain evidence="1 2">DSM 16043</strain>
    </source>
</reference>
<accession>A0A0R1U792</accession>
<gene>
    <name evidence="1" type="ORF">FC46_GL001806</name>
</gene>
<keyword evidence="2" id="KW-1185">Reference proteome</keyword>
<dbReference type="AlphaFoldDB" id="A0A0R1U792"/>
<organism evidence="1 2">
    <name type="scientific">Lactobacillus kalixensis DSM 16043</name>
    <dbReference type="NCBI Taxonomy" id="1423763"/>
    <lineage>
        <taxon>Bacteria</taxon>
        <taxon>Bacillati</taxon>
        <taxon>Bacillota</taxon>
        <taxon>Bacilli</taxon>
        <taxon>Lactobacillales</taxon>
        <taxon>Lactobacillaceae</taxon>
        <taxon>Lactobacillus</taxon>
    </lineage>
</organism>
<evidence type="ECO:0000313" key="2">
    <source>
        <dbReference type="Proteomes" id="UP000051036"/>
    </source>
</evidence>
<protein>
    <submittedName>
        <fullName evidence="1">Uncharacterized protein</fullName>
    </submittedName>
</protein>
<evidence type="ECO:0000313" key="1">
    <source>
        <dbReference type="EMBL" id="KRL87354.1"/>
    </source>
</evidence>
<proteinExistence type="predicted"/>
<dbReference type="Proteomes" id="UP000051036">
    <property type="component" value="Unassembled WGS sequence"/>
</dbReference>
<dbReference type="EMBL" id="AZFM01000070">
    <property type="protein sequence ID" value="KRL87354.1"/>
    <property type="molecule type" value="Genomic_DNA"/>
</dbReference>
<dbReference type="PATRIC" id="fig|1423763.3.peg.1839"/>
<comment type="caution">
    <text evidence="1">The sequence shown here is derived from an EMBL/GenBank/DDBJ whole genome shotgun (WGS) entry which is preliminary data.</text>
</comment>
<dbReference type="OrthoDB" id="2299347at2"/>
<name>A0A0R1U792_9LACO</name>